<sequence length="131" mass="15468">MPVYARSTRNKQASADWSNGKVNKGDDLGKQVWRHFPMTSYWKLLTCKQRRPMWSKQREGYRNRPRYDIYMSSILEDFSTAKCHNISSPIEHFRALFFNKDSTSAPFQYEYNTLIARPSTPLESGEVMKME</sequence>
<evidence type="ECO:0000313" key="2">
    <source>
        <dbReference type="EMBL" id="GFN77695.1"/>
    </source>
</evidence>
<accession>A0AAV3Y5J5</accession>
<keyword evidence="3" id="KW-1185">Reference proteome</keyword>
<comment type="caution">
    <text evidence="2">The sequence shown here is derived from an EMBL/GenBank/DDBJ whole genome shotgun (WGS) entry which is preliminary data.</text>
</comment>
<organism evidence="2 3">
    <name type="scientific">Plakobranchus ocellatus</name>
    <dbReference type="NCBI Taxonomy" id="259542"/>
    <lineage>
        <taxon>Eukaryota</taxon>
        <taxon>Metazoa</taxon>
        <taxon>Spiralia</taxon>
        <taxon>Lophotrochozoa</taxon>
        <taxon>Mollusca</taxon>
        <taxon>Gastropoda</taxon>
        <taxon>Heterobranchia</taxon>
        <taxon>Euthyneura</taxon>
        <taxon>Panpulmonata</taxon>
        <taxon>Sacoglossa</taxon>
        <taxon>Placobranchoidea</taxon>
        <taxon>Plakobranchidae</taxon>
        <taxon>Plakobranchus</taxon>
    </lineage>
</organism>
<proteinExistence type="predicted"/>
<reference evidence="2 3" key="1">
    <citation type="journal article" date="2021" name="Elife">
        <title>Chloroplast acquisition without the gene transfer in kleptoplastic sea slugs, Plakobranchus ocellatus.</title>
        <authorList>
            <person name="Maeda T."/>
            <person name="Takahashi S."/>
            <person name="Yoshida T."/>
            <person name="Shimamura S."/>
            <person name="Takaki Y."/>
            <person name="Nagai Y."/>
            <person name="Toyoda A."/>
            <person name="Suzuki Y."/>
            <person name="Arimoto A."/>
            <person name="Ishii H."/>
            <person name="Satoh N."/>
            <person name="Nishiyama T."/>
            <person name="Hasebe M."/>
            <person name="Maruyama T."/>
            <person name="Minagawa J."/>
            <person name="Obokata J."/>
            <person name="Shigenobu S."/>
        </authorList>
    </citation>
    <scope>NUCLEOTIDE SEQUENCE [LARGE SCALE GENOMIC DNA]</scope>
</reference>
<protein>
    <submittedName>
        <fullName evidence="2">Uncharacterized protein</fullName>
    </submittedName>
</protein>
<gene>
    <name evidence="2" type="ORF">PoB_000420100</name>
</gene>
<dbReference type="AlphaFoldDB" id="A0AAV3Y5J5"/>
<evidence type="ECO:0000256" key="1">
    <source>
        <dbReference type="SAM" id="MobiDB-lite"/>
    </source>
</evidence>
<feature type="compositionally biased region" description="Polar residues" evidence="1">
    <location>
        <begin position="10"/>
        <end position="21"/>
    </location>
</feature>
<name>A0AAV3Y5J5_9GAST</name>
<evidence type="ECO:0000313" key="3">
    <source>
        <dbReference type="Proteomes" id="UP000735302"/>
    </source>
</evidence>
<dbReference type="EMBL" id="BLXT01000501">
    <property type="protein sequence ID" value="GFN77695.1"/>
    <property type="molecule type" value="Genomic_DNA"/>
</dbReference>
<dbReference type="Proteomes" id="UP000735302">
    <property type="component" value="Unassembled WGS sequence"/>
</dbReference>
<feature type="region of interest" description="Disordered" evidence="1">
    <location>
        <begin position="1"/>
        <end position="21"/>
    </location>
</feature>